<dbReference type="InterPro" id="IPR011051">
    <property type="entry name" value="RmlC_Cupin_sf"/>
</dbReference>
<organism evidence="2 3">
    <name type="scientific">Cladonia borealis</name>
    <dbReference type="NCBI Taxonomy" id="184061"/>
    <lineage>
        <taxon>Eukaryota</taxon>
        <taxon>Fungi</taxon>
        <taxon>Dikarya</taxon>
        <taxon>Ascomycota</taxon>
        <taxon>Pezizomycotina</taxon>
        <taxon>Lecanoromycetes</taxon>
        <taxon>OSLEUM clade</taxon>
        <taxon>Lecanoromycetidae</taxon>
        <taxon>Lecanorales</taxon>
        <taxon>Lecanorineae</taxon>
        <taxon>Cladoniaceae</taxon>
        <taxon>Cladonia</taxon>
    </lineage>
</organism>
<keyword evidence="3" id="KW-1185">Reference proteome</keyword>
<evidence type="ECO:0000313" key="2">
    <source>
        <dbReference type="EMBL" id="KAK0515008.1"/>
    </source>
</evidence>
<dbReference type="EMBL" id="JAFEKC020000004">
    <property type="protein sequence ID" value="KAK0515008.1"/>
    <property type="molecule type" value="Genomic_DNA"/>
</dbReference>
<evidence type="ECO:0000313" key="3">
    <source>
        <dbReference type="Proteomes" id="UP001166286"/>
    </source>
</evidence>
<dbReference type="InterPro" id="IPR013096">
    <property type="entry name" value="Cupin_2"/>
</dbReference>
<proteinExistence type="predicted"/>
<dbReference type="Proteomes" id="UP001166286">
    <property type="component" value="Unassembled WGS sequence"/>
</dbReference>
<evidence type="ECO:0000259" key="1">
    <source>
        <dbReference type="Pfam" id="PF07883"/>
    </source>
</evidence>
<dbReference type="InterPro" id="IPR014710">
    <property type="entry name" value="RmlC-like_jellyroll"/>
</dbReference>
<dbReference type="AlphaFoldDB" id="A0AA39V3T0"/>
<dbReference type="Gene3D" id="2.60.120.10">
    <property type="entry name" value="Jelly Rolls"/>
    <property type="match status" value="1"/>
</dbReference>
<dbReference type="PANTHER" id="PTHR36156:SF3">
    <property type="entry name" value="CUPIN 2 CONSERVED BARREL DOMAIN-CONTAINING PROTEIN"/>
    <property type="match status" value="1"/>
</dbReference>
<comment type="caution">
    <text evidence="2">The sequence shown here is derived from an EMBL/GenBank/DDBJ whole genome shotgun (WGS) entry which is preliminary data.</text>
</comment>
<dbReference type="SUPFAM" id="SSF51182">
    <property type="entry name" value="RmlC-like cupins"/>
    <property type="match status" value="1"/>
</dbReference>
<sequence>MSEIPDKDLPVVQRFITTHDPQTGNTTFKTPVPEAIDWERSPLGGDFALLYSLTSFPAPLPNDADLTTYADHLVNKPPFMIPGGAVVRYVDYHPNVTQEVWHRTVTLDIGICVEGELELELESGEKRLMKRGDVTIQRGTNHCWRNPSKTHFARAMYVALDAKPAVVNGVELGESMGKLSGH</sequence>
<feature type="domain" description="Cupin type-2" evidence="1">
    <location>
        <begin position="90"/>
        <end position="150"/>
    </location>
</feature>
<gene>
    <name evidence="2" type="ORF">JMJ35_002387</name>
</gene>
<dbReference type="PANTHER" id="PTHR36156">
    <property type="entry name" value="SLR2101 PROTEIN"/>
    <property type="match status" value="1"/>
</dbReference>
<dbReference type="Pfam" id="PF07883">
    <property type="entry name" value="Cupin_2"/>
    <property type="match status" value="1"/>
</dbReference>
<dbReference type="InterPro" id="IPR047142">
    <property type="entry name" value="OryJ/VirC-like"/>
</dbReference>
<name>A0AA39V3T0_9LECA</name>
<protein>
    <recommendedName>
        <fullName evidence="1">Cupin type-2 domain-containing protein</fullName>
    </recommendedName>
</protein>
<reference evidence="2" key="1">
    <citation type="submission" date="2023-03" db="EMBL/GenBank/DDBJ databases">
        <title>Complete genome of Cladonia borealis.</title>
        <authorList>
            <person name="Park H."/>
        </authorList>
    </citation>
    <scope>NUCLEOTIDE SEQUENCE</scope>
    <source>
        <strain evidence="2">ANT050790</strain>
    </source>
</reference>
<accession>A0AA39V3T0</accession>